<dbReference type="SUPFAM" id="SSF53098">
    <property type="entry name" value="Ribonuclease H-like"/>
    <property type="match status" value="1"/>
</dbReference>
<dbReference type="InterPro" id="IPR012337">
    <property type="entry name" value="RNaseH-like_sf"/>
</dbReference>
<dbReference type="Gene3D" id="3.30.420.10">
    <property type="entry name" value="Ribonuclease H-like superfamily/Ribonuclease H"/>
    <property type="match status" value="1"/>
</dbReference>
<organism evidence="1 2">
    <name type="scientific">Candidatus Obscuribacter phosphatis</name>
    <dbReference type="NCBI Taxonomy" id="1906157"/>
    <lineage>
        <taxon>Bacteria</taxon>
        <taxon>Bacillati</taxon>
        <taxon>Candidatus Melainabacteria</taxon>
        <taxon>Candidatus Obscuribacterales</taxon>
        <taxon>Candidatus Obscuribacteraceae</taxon>
        <taxon>Candidatus Obscuribacter</taxon>
    </lineage>
</organism>
<dbReference type="EMBL" id="JAFLCK010000009">
    <property type="protein sequence ID" value="MBN8660282.1"/>
    <property type="molecule type" value="Genomic_DNA"/>
</dbReference>
<accession>A0A8J7PFC3</accession>
<comment type="caution">
    <text evidence="1">The sequence shown here is derived from an EMBL/GenBank/DDBJ whole genome shotgun (WGS) entry which is preliminary data.</text>
</comment>
<name>A0A8J7PFC3_9BACT</name>
<dbReference type="AlphaFoldDB" id="A0A8J7PFC3"/>
<dbReference type="GO" id="GO:0004527">
    <property type="term" value="F:exonuclease activity"/>
    <property type="evidence" value="ECO:0007669"/>
    <property type="project" value="UniProtKB-KW"/>
</dbReference>
<reference evidence="1" key="1">
    <citation type="submission" date="2021-02" db="EMBL/GenBank/DDBJ databases">
        <title>Genome-Resolved Metagenomics of a Microbial Community Performing Photosynthetic Biological Nutrient Removal.</title>
        <authorList>
            <person name="Mcdaniel E.A."/>
        </authorList>
    </citation>
    <scope>NUCLEOTIDE SEQUENCE</scope>
    <source>
        <strain evidence="1">UWPOB_OBS1</strain>
    </source>
</reference>
<keyword evidence="1" id="KW-0378">Hydrolase</keyword>
<keyword evidence="1" id="KW-0269">Exonuclease</keyword>
<sequence>MPEFVALALDTTGIRKKGDQIVEIALLVFDDKGAEIERLDSLLRPLGDLSLGPEYEHAPPFNVVAPLLAATIDGRILVCHNPTFQLGFLSAALAESNIKIDNLACLGLIDLAYRFGPSDRRLVFCLKHFGLWQPEMEEDLERQAPISRAQAIEKLTPRYLQLAEYEGLSLADLGVSGVCRLSGFSSLGGGDQKAVLSRSGAHRIVSGGLQVLTSNLPPAASASIASYYQKLDEVLADGVITLDEADALMSIALSSGLSRLQIESLHQKYLRDMIRLCFSGGVNVAPDSPRIAEVAKCLGIADRELKEIISQAHDSPRSAWSIYDVEASKLAGKTIKFASAPEASMQGRRLSLEEAFASAQKTGLAPVRDLRKSLDFLVCNQSAFNGPEAEAARKQGTQVLIEPVFWKMVGVKVD</sequence>
<evidence type="ECO:0000313" key="2">
    <source>
        <dbReference type="Proteomes" id="UP000664277"/>
    </source>
</evidence>
<dbReference type="CDD" id="cd06127">
    <property type="entry name" value="DEDDh"/>
    <property type="match status" value="1"/>
</dbReference>
<proteinExistence type="predicted"/>
<protein>
    <submittedName>
        <fullName evidence="1">3'-5' exonuclease</fullName>
    </submittedName>
</protein>
<keyword evidence="1" id="KW-0540">Nuclease</keyword>
<evidence type="ECO:0000313" key="1">
    <source>
        <dbReference type="EMBL" id="MBN8660282.1"/>
    </source>
</evidence>
<dbReference type="GO" id="GO:0003676">
    <property type="term" value="F:nucleic acid binding"/>
    <property type="evidence" value="ECO:0007669"/>
    <property type="project" value="InterPro"/>
</dbReference>
<gene>
    <name evidence="1" type="ORF">J0M35_07980</name>
</gene>
<dbReference type="InterPro" id="IPR036397">
    <property type="entry name" value="RNaseH_sf"/>
</dbReference>
<dbReference type="Proteomes" id="UP000664277">
    <property type="component" value="Unassembled WGS sequence"/>
</dbReference>